<feature type="transmembrane region" description="Helical" evidence="5">
    <location>
        <begin position="318"/>
        <end position="340"/>
    </location>
</feature>
<proteinExistence type="inferred from homology"/>
<dbReference type="Gene3D" id="1.20.1250.20">
    <property type="entry name" value="MFS general substrate transporter like domains"/>
    <property type="match status" value="1"/>
</dbReference>
<dbReference type="Gene3D" id="3.40.50.150">
    <property type="entry name" value="Vaccinia Virus protein VP39"/>
    <property type="match status" value="1"/>
</dbReference>
<dbReference type="KEGG" id="mff:MFFC18_19340"/>
<dbReference type="STRING" id="980251.GCA_001642875_05035"/>
<dbReference type="SUPFAM" id="SSF53335">
    <property type="entry name" value="S-adenosyl-L-methionine-dependent methyltransferases"/>
    <property type="match status" value="1"/>
</dbReference>
<evidence type="ECO:0000256" key="5">
    <source>
        <dbReference type="SAM" id="Phobius"/>
    </source>
</evidence>
<keyword evidence="8" id="KW-1185">Reference proteome</keyword>
<feature type="transmembrane region" description="Helical" evidence="5">
    <location>
        <begin position="399"/>
        <end position="421"/>
    </location>
</feature>
<feature type="transmembrane region" description="Helical" evidence="5">
    <location>
        <begin position="178"/>
        <end position="203"/>
    </location>
</feature>
<evidence type="ECO:0000313" key="8">
    <source>
        <dbReference type="Proteomes" id="UP000322214"/>
    </source>
</evidence>
<comment type="similarity">
    <text evidence="1">Belongs to the spermidine/spermine synthase family.</text>
</comment>
<feature type="transmembrane region" description="Helical" evidence="5">
    <location>
        <begin position="132"/>
        <end position="157"/>
    </location>
</feature>
<dbReference type="NCBIfam" id="NF037959">
    <property type="entry name" value="MFS_SpdSyn"/>
    <property type="match status" value="1"/>
</dbReference>
<feature type="transmembrane region" description="Helical" evidence="5">
    <location>
        <begin position="285"/>
        <end position="306"/>
    </location>
</feature>
<keyword evidence="3 4" id="KW-0620">Polyamine biosynthesis</keyword>
<dbReference type="RefSeq" id="WP_084416858.1">
    <property type="nucleotide sequence ID" value="NZ_CP042912.1"/>
</dbReference>
<evidence type="ECO:0000256" key="1">
    <source>
        <dbReference type="ARBA" id="ARBA00007867"/>
    </source>
</evidence>
<accession>A0A5B9PH84</accession>
<dbReference type="PANTHER" id="PTHR43317:SF3">
    <property type="entry name" value="BLR2883 PROTEIN"/>
    <property type="match status" value="1"/>
</dbReference>
<feature type="transmembrane region" description="Helical" evidence="5">
    <location>
        <begin position="352"/>
        <end position="378"/>
    </location>
</feature>
<evidence type="ECO:0000259" key="6">
    <source>
        <dbReference type="PROSITE" id="PS51006"/>
    </source>
</evidence>
<evidence type="ECO:0000256" key="4">
    <source>
        <dbReference type="PROSITE-ProRule" id="PRU00354"/>
    </source>
</evidence>
<feature type="transmembrane region" description="Helical" evidence="5">
    <location>
        <begin position="26"/>
        <end position="46"/>
    </location>
</feature>
<keyword evidence="5" id="KW-0472">Membrane</keyword>
<dbReference type="PROSITE" id="PS51006">
    <property type="entry name" value="PABS_2"/>
    <property type="match status" value="1"/>
</dbReference>
<keyword evidence="5" id="KW-1133">Transmembrane helix</keyword>
<dbReference type="OrthoDB" id="5516475at2"/>
<feature type="transmembrane region" description="Helical" evidence="5">
    <location>
        <begin position="255"/>
        <end position="273"/>
    </location>
</feature>
<reference evidence="7 8" key="1">
    <citation type="submission" date="2019-08" db="EMBL/GenBank/DDBJ databases">
        <title>Deep-cultivation of Planctomycetes and their phenomic and genomic characterization uncovers novel biology.</title>
        <authorList>
            <person name="Wiegand S."/>
            <person name="Jogler M."/>
            <person name="Boedeker C."/>
            <person name="Pinto D."/>
            <person name="Vollmers J."/>
            <person name="Rivas-Marin E."/>
            <person name="Kohn T."/>
            <person name="Peeters S.H."/>
            <person name="Heuer A."/>
            <person name="Rast P."/>
            <person name="Oberbeckmann S."/>
            <person name="Bunk B."/>
            <person name="Jeske O."/>
            <person name="Meyerdierks A."/>
            <person name="Storesund J.E."/>
            <person name="Kallscheuer N."/>
            <person name="Luecker S."/>
            <person name="Lage O.M."/>
            <person name="Pohl T."/>
            <person name="Merkel B.J."/>
            <person name="Hornburger P."/>
            <person name="Mueller R.-W."/>
            <person name="Bruemmer F."/>
            <person name="Labrenz M."/>
            <person name="Spormann A.M."/>
            <person name="Op den Camp H."/>
            <person name="Overmann J."/>
            <person name="Amann R."/>
            <person name="Jetten M.S.M."/>
            <person name="Mascher T."/>
            <person name="Medema M.H."/>
            <person name="Devos D.P."/>
            <person name="Kaster A.-K."/>
            <person name="Ovreas L."/>
            <person name="Rohde M."/>
            <person name="Galperin M.Y."/>
            <person name="Jogler C."/>
        </authorList>
    </citation>
    <scope>NUCLEOTIDE SEQUENCE [LARGE SCALE GENOMIC DNA]</scope>
    <source>
        <strain evidence="7 8">FC18</strain>
    </source>
</reference>
<dbReference type="SUPFAM" id="SSF103473">
    <property type="entry name" value="MFS general substrate transporter"/>
    <property type="match status" value="1"/>
</dbReference>
<name>A0A5B9PH84_9BACT</name>
<dbReference type="AlphaFoldDB" id="A0A5B9PH84"/>
<dbReference type="EMBL" id="CP042912">
    <property type="protein sequence ID" value="QEG22073.1"/>
    <property type="molecule type" value="Genomic_DNA"/>
</dbReference>
<protein>
    <submittedName>
        <fullName evidence="7">Spermidine synthase</fullName>
        <ecNumber evidence="7">2.5.1.16</ecNumber>
    </submittedName>
</protein>
<feature type="transmembrane region" description="Helical" evidence="5">
    <location>
        <begin position="450"/>
        <end position="468"/>
    </location>
</feature>
<dbReference type="InterPro" id="IPR029063">
    <property type="entry name" value="SAM-dependent_MTases_sf"/>
</dbReference>
<keyword evidence="5" id="KW-0812">Transmembrane</keyword>
<feature type="transmembrane region" description="Helical" evidence="5">
    <location>
        <begin position="427"/>
        <end position="443"/>
    </location>
</feature>
<dbReference type="EC" id="2.5.1.16" evidence="7"/>
<sequence>MPHQSSTHGDTNIAAAATERTWWKDLLIYFVFFLSGAAALVYEISWTRQIGLLFGHTVHASTIVLASYFVGMSIGYLLGAKWSGRISPLKGYAIAEVVVAAWAFVVPLILQWSESSTIAPWFSNSSFALQTATRAVFSFLLLLPATIALGVTLPMIADYFTEDGRSQMSNARNSSRVTLAYALNTAGALIGVLSATFFMLVVVGVCTSSYVAAGLSVLCALAALFLEPKVTTPEEREASSESPVQDCRSTVGTGLFSLAFLSGFGILALQVLYTRMFSLVFHNSTYTFGIVVAVFLASLAIGAAITSRLQRRFAANRLIGVTTGLGALATAGSVVVFVLLTDLKYFSSGDSFVQYMAGAILLVSIVVAPAITCLGMMLPQVWVLAAQSGTAAKVVGNLTAMNTVAAALGALVASFVMLVWIGLWQSIVLIASLFLISSLVLLYRNKQTKFATAIAALTVAISVVSWQYQTESEFNRREYNERLIKRWNSAYGWIDVVQNEKSGSFKIRQNLHYRFGKTGGNVREYRQAHIPILLHDSPDDVLFLGLGTGLTAGGAIPHSNVENIVAVELIPEVVDAVRMLSDFNYNVADDSKVDIQIDDARHYLLANERAFDIIISDLFVPWESETGYLYTVEHYEIASQRLKQDGLFCQWLPLYQLGEREFESIANSFASVFPHTTIWWGQLETTSPVVALIGSRSSIEVDPIELAQRLDSLNTNATAPDQSIATPERFWDHYIGDWQLQANAQFNTDEHPRVEFLTPMSNRDGKMIKGKVLKQYFTDVLFNLPMTSATLQGDKLQDSLRRRSAQKLILFGR</sequence>
<evidence type="ECO:0000256" key="2">
    <source>
        <dbReference type="ARBA" id="ARBA00022679"/>
    </source>
</evidence>
<dbReference type="PANTHER" id="PTHR43317">
    <property type="entry name" value="THERMOSPERMINE SYNTHASE ACAULIS5"/>
    <property type="match status" value="1"/>
</dbReference>
<keyword evidence="2 4" id="KW-0808">Transferase</keyword>
<dbReference type="InterPro" id="IPR036259">
    <property type="entry name" value="MFS_trans_sf"/>
</dbReference>
<evidence type="ECO:0000256" key="3">
    <source>
        <dbReference type="ARBA" id="ARBA00023115"/>
    </source>
</evidence>
<dbReference type="InterPro" id="IPR030374">
    <property type="entry name" value="PABS"/>
</dbReference>
<dbReference type="GO" id="GO:0006596">
    <property type="term" value="P:polyamine biosynthetic process"/>
    <property type="evidence" value="ECO:0007669"/>
    <property type="project" value="UniProtKB-UniRule"/>
</dbReference>
<gene>
    <name evidence="7" type="primary">speE</name>
    <name evidence="7" type="ORF">MFFC18_19340</name>
</gene>
<feature type="transmembrane region" description="Helical" evidence="5">
    <location>
        <begin position="209"/>
        <end position="226"/>
    </location>
</feature>
<dbReference type="Proteomes" id="UP000322214">
    <property type="component" value="Chromosome"/>
</dbReference>
<dbReference type="GO" id="GO:0004766">
    <property type="term" value="F:spermidine synthase activity"/>
    <property type="evidence" value="ECO:0007669"/>
    <property type="project" value="UniProtKB-EC"/>
</dbReference>
<evidence type="ECO:0000313" key="7">
    <source>
        <dbReference type="EMBL" id="QEG22073.1"/>
    </source>
</evidence>
<feature type="transmembrane region" description="Helical" evidence="5">
    <location>
        <begin position="91"/>
        <end position="112"/>
    </location>
</feature>
<organism evidence="7 8">
    <name type="scientific">Mariniblastus fucicola</name>
    <dbReference type="NCBI Taxonomy" id="980251"/>
    <lineage>
        <taxon>Bacteria</taxon>
        <taxon>Pseudomonadati</taxon>
        <taxon>Planctomycetota</taxon>
        <taxon>Planctomycetia</taxon>
        <taxon>Pirellulales</taxon>
        <taxon>Pirellulaceae</taxon>
        <taxon>Mariniblastus</taxon>
    </lineage>
</organism>
<dbReference type="Pfam" id="PF01564">
    <property type="entry name" value="Spermine_synth"/>
    <property type="match status" value="1"/>
</dbReference>
<feature type="domain" description="PABS" evidence="6">
    <location>
        <begin position="528"/>
        <end position="696"/>
    </location>
</feature>
<feature type="transmembrane region" description="Helical" evidence="5">
    <location>
        <begin position="58"/>
        <end position="79"/>
    </location>
</feature>
<feature type="active site" description="Proton acceptor" evidence="4">
    <location>
        <position position="617"/>
    </location>
</feature>